<feature type="domain" description="Type I restriction enzyme R protein N-terminal" evidence="2">
    <location>
        <begin position="14"/>
        <end position="64"/>
    </location>
</feature>
<reference evidence="3 4" key="1">
    <citation type="journal article" date="2016" name="Nat. Commun.">
        <title>Thousands of microbial genomes shed light on interconnected biogeochemical processes in an aquifer system.</title>
        <authorList>
            <person name="Anantharaman K."/>
            <person name="Brown C.T."/>
            <person name="Hug L.A."/>
            <person name="Sharon I."/>
            <person name="Castelle C.J."/>
            <person name="Probst A.J."/>
            <person name="Thomas B.C."/>
            <person name="Singh A."/>
            <person name="Wilkins M.J."/>
            <person name="Karaoz U."/>
            <person name="Brodie E.L."/>
            <person name="Williams K.H."/>
            <person name="Hubbard S.S."/>
            <person name="Banfield J.F."/>
        </authorList>
    </citation>
    <scope>NUCLEOTIDE SEQUENCE [LARGE SCALE GENOMIC DNA]</scope>
</reference>
<accession>A0A1F7RFE8</accession>
<dbReference type="AlphaFoldDB" id="A0A1F7RFE8"/>
<sequence length="221" mass="24820">MRGTFVDLAIKLGGTLQILIEVKAIGLGLKDSFVKQAIDYAANQGIEWVVLSNGVTWQIYKVSFSKPISFDLILEIDFLSLNPRNPDHLENLYLLTREGIGKSILEKYHAQKQALSRFFIGAVILSNGVLTEIRKELRKISPDVKIDTEQIKNVLVQEVLKRDVLEGEKADEARHKIEKMTKKLTNKKNPPDVRQANNLNESITTTDKANSPTVAQPLNKS</sequence>
<dbReference type="Proteomes" id="UP000178526">
    <property type="component" value="Unassembled WGS sequence"/>
</dbReference>
<evidence type="ECO:0000256" key="1">
    <source>
        <dbReference type="SAM" id="MobiDB-lite"/>
    </source>
</evidence>
<evidence type="ECO:0000259" key="2">
    <source>
        <dbReference type="Pfam" id="PF13588"/>
    </source>
</evidence>
<evidence type="ECO:0000313" key="4">
    <source>
        <dbReference type="Proteomes" id="UP000178526"/>
    </source>
</evidence>
<protein>
    <recommendedName>
        <fullName evidence="2">Type I restriction enzyme R protein N-terminal domain-containing protein</fullName>
    </recommendedName>
</protein>
<name>A0A1F7RFE8_9BACT</name>
<organism evidence="3 4">
    <name type="scientific">Candidatus Schekmanbacteria bacterium GWA2_38_11</name>
    <dbReference type="NCBI Taxonomy" id="1817876"/>
    <lineage>
        <taxon>Bacteria</taxon>
        <taxon>Candidatus Schekmaniibacteriota</taxon>
    </lineage>
</organism>
<dbReference type="InterPro" id="IPR029464">
    <property type="entry name" value="HSDR_N"/>
</dbReference>
<evidence type="ECO:0000313" key="3">
    <source>
        <dbReference type="EMBL" id="OGL40252.1"/>
    </source>
</evidence>
<dbReference type="EMBL" id="MGDB01000104">
    <property type="protein sequence ID" value="OGL40252.1"/>
    <property type="molecule type" value="Genomic_DNA"/>
</dbReference>
<feature type="compositionally biased region" description="Polar residues" evidence="1">
    <location>
        <begin position="195"/>
        <end position="221"/>
    </location>
</feature>
<dbReference type="Pfam" id="PF13588">
    <property type="entry name" value="HSDR_N_2"/>
    <property type="match status" value="1"/>
</dbReference>
<comment type="caution">
    <text evidence="3">The sequence shown here is derived from an EMBL/GenBank/DDBJ whole genome shotgun (WGS) entry which is preliminary data.</text>
</comment>
<gene>
    <name evidence="3" type="ORF">A2042_09645</name>
</gene>
<proteinExistence type="predicted"/>
<feature type="region of interest" description="Disordered" evidence="1">
    <location>
        <begin position="179"/>
        <end position="221"/>
    </location>
</feature>